<feature type="compositionally biased region" description="Gly residues" evidence="1">
    <location>
        <begin position="308"/>
        <end position="323"/>
    </location>
</feature>
<feature type="compositionally biased region" description="Pro residues" evidence="1">
    <location>
        <begin position="178"/>
        <end position="188"/>
    </location>
</feature>
<reference evidence="2" key="1">
    <citation type="submission" date="2021-01" db="EMBL/GenBank/DDBJ databases">
        <authorList>
            <person name="Corre E."/>
            <person name="Pelletier E."/>
            <person name="Niang G."/>
            <person name="Scheremetjew M."/>
            <person name="Finn R."/>
            <person name="Kale V."/>
            <person name="Holt S."/>
            <person name="Cochrane G."/>
            <person name="Meng A."/>
            <person name="Brown T."/>
            <person name="Cohen L."/>
        </authorList>
    </citation>
    <scope>NUCLEOTIDE SEQUENCE</scope>
    <source>
        <strain evidence="2">S3</strain>
    </source>
</reference>
<dbReference type="EMBL" id="HBIH01021488">
    <property type="protein sequence ID" value="CAE0327867.1"/>
    <property type="molecule type" value="Transcribed_RNA"/>
</dbReference>
<feature type="compositionally biased region" description="Basic and acidic residues" evidence="1">
    <location>
        <begin position="90"/>
        <end position="145"/>
    </location>
</feature>
<gene>
    <name evidence="2" type="ORF">SINC0208_LOCUS8494</name>
</gene>
<sequence length="376" mass="43014">MGKIENKRRVTAMDTVLSKEPLDESDPGYQQPEPKEEGSSHTNKKRNPRKKQYNAPLEKDKEEEKEGKPDGKQRQDKKQENKKAPKKPFKPRDPKEPREPREHREPREPREPREQRNTKDGKYVDPKHRPNLREKINEEKGDTKPRRFKENKRGGGKRHEGRPKFNDDFDIQHKKGQRPPPDFYPGPQGPGYFGPRGYDAPYPRPYRGGYYGDYGHDEFMGYPPHRPMQGDFYPGPPRFEQEQRRGGGGPREGGYREDPRDGMPPRGHPMGRPNPPREHMRGHPMRGGHSNAPDMPPPDMMRGFPMRGRGGMRGGMMRGGPPSGGQPFRGGMPMRGGMRGRGQPPAGGPYPPKDEGPREQATVHKRQRGGAKQYNN</sequence>
<organism evidence="2">
    <name type="scientific">Strombidium inclinatum</name>
    <dbReference type="NCBI Taxonomy" id="197538"/>
    <lineage>
        <taxon>Eukaryota</taxon>
        <taxon>Sar</taxon>
        <taxon>Alveolata</taxon>
        <taxon>Ciliophora</taxon>
        <taxon>Intramacronucleata</taxon>
        <taxon>Spirotrichea</taxon>
        <taxon>Oligotrichia</taxon>
        <taxon>Strombidiidae</taxon>
        <taxon>Strombidium</taxon>
    </lineage>
</organism>
<evidence type="ECO:0000313" key="2">
    <source>
        <dbReference type="EMBL" id="CAE0327867.1"/>
    </source>
</evidence>
<protein>
    <submittedName>
        <fullName evidence="2">Uncharacterized protein</fullName>
    </submittedName>
</protein>
<accession>A0A7S3MYB5</accession>
<evidence type="ECO:0000256" key="1">
    <source>
        <dbReference type="SAM" id="MobiDB-lite"/>
    </source>
</evidence>
<feature type="region of interest" description="Disordered" evidence="1">
    <location>
        <begin position="1"/>
        <end position="200"/>
    </location>
</feature>
<feature type="region of interest" description="Disordered" evidence="1">
    <location>
        <begin position="221"/>
        <end position="376"/>
    </location>
</feature>
<dbReference type="AlphaFoldDB" id="A0A7S3MYB5"/>
<feature type="compositionally biased region" description="Basic and acidic residues" evidence="1">
    <location>
        <begin position="352"/>
        <end position="362"/>
    </location>
</feature>
<feature type="compositionally biased region" description="Basic residues" evidence="1">
    <location>
        <begin position="146"/>
        <end position="161"/>
    </location>
</feature>
<feature type="compositionally biased region" description="Basic and acidic residues" evidence="1">
    <location>
        <begin position="253"/>
        <end position="263"/>
    </location>
</feature>
<feature type="compositionally biased region" description="Basic and acidic residues" evidence="1">
    <location>
        <begin position="57"/>
        <end position="83"/>
    </location>
</feature>
<proteinExistence type="predicted"/>
<feature type="compositionally biased region" description="Basic and acidic residues" evidence="1">
    <location>
        <begin position="162"/>
        <end position="173"/>
    </location>
</feature>
<feature type="compositionally biased region" description="Basic residues" evidence="1">
    <location>
        <begin position="42"/>
        <end position="52"/>
    </location>
</feature>
<name>A0A7S3MYB5_9SPIT</name>